<evidence type="ECO:0000313" key="3">
    <source>
        <dbReference type="EMBL" id="SDZ82826.1"/>
    </source>
</evidence>
<sequence length="139" mass="16231">MMKRGYIMCDKLNLQHIHHVAIIGSNYERSRHFYVDILGFAVIRENYREEQQDWKIDLRLADAELELFIKEGCPPRAGWPGKEAYGLRHLAFRVDSVEDTVRKLNALGVETEPIRCDTFTGEKMTFFHDPDGLPIEIHE</sequence>
<gene>
    <name evidence="3" type="ORF">SAMN05660648_00742</name>
</gene>
<dbReference type="RefSeq" id="WP_256202811.1">
    <property type="nucleotide sequence ID" value="NZ_FNQG01000003.1"/>
</dbReference>
<dbReference type="InterPro" id="IPR029068">
    <property type="entry name" value="Glyas_Bleomycin-R_OHBP_Dase"/>
</dbReference>
<dbReference type="InterPro" id="IPR051332">
    <property type="entry name" value="Fosfomycin_Res_Enzymes"/>
</dbReference>
<dbReference type="Gene3D" id="3.10.180.10">
    <property type="entry name" value="2,3-Dihydroxybiphenyl 1,2-Dioxygenase, domain 1"/>
    <property type="match status" value="1"/>
</dbReference>
<dbReference type="SUPFAM" id="SSF54593">
    <property type="entry name" value="Glyoxalase/Bleomycin resistance protein/Dihydroxybiphenyl dioxygenase"/>
    <property type="match status" value="1"/>
</dbReference>
<evidence type="ECO:0000256" key="1">
    <source>
        <dbReference type="ARBA" id="ARBA00022723"/>
    </source>
</evidence>
<keyword evidence="1" id="KW-0479">Metal-binding</keyword>
<dbReference type="InterPro" id="IPR004360">
    <property type="entry name" value="Glyas_Fos-R_dOase_dom"/>
</dbReference>
<dbReference type="PANTHER" id="PTHR36113">
    <property type="entry name" value="LYASE, PUTATIVE-RELATED-RELATED"/>
    <property type="match status" value="1"/>
</dbReference>
<accession>A0A1H3W6Y0</accession>
<dbReference type="PROSITE" id="PS51819">
    <property type="entry name" value="VOC"/>
    <property type="match status" value="1"/>
</dbReference>
<organism evidence="3 4">
    <name type="scientific">Selenomonas ruminantium</name>
    <dbReference type="NCBI Taxonomy" id="971"/>
    <lineage>
        <taxon>Bacteria</taxon>
        <taxon>Bacillati</taxon>
        <taxon>Bacillota</taxon>
        <taxon>Negativicutes</taxon>
        <taxon>Selenomonadales</taxon>
        <taxon>Selenomonadaceae</taxon>
        <taxon>Selenomonas</taxon>
    </lineage>
</organism>
<proteinExistence type="predicted"/>
<dbReference type="InterPro" id="IPR037478">
    <property type="entry name" value="YwkD-like_dom"/>
</dbReference>
<dbReference type="Pfam" id="PF00903">
    <property type="entry name" value="Glyoxalase"/>
    <property type="match status" value="1"/>
</dbReference>
<dbReference type="EMBL" id="FNQG01000003">
    <property type="protein sequence ID" value="SDZ82826.1"/>
    <property type="molecule type" value="Genomic_DNA"/>
</dbReference>
<dbReference type="GO" id="GO:0046872">
    <property type="term" value="F:metal ion binding"/>
    <property type="evidence" value="ECO:0007669"/>
    <property type="project" value="UniProtKB-KW"/>
</dbReference>
<evidence type="ECO:0000259" key="2">
    <source>
        <dbReference type="PROSITE" id="PS51819"/>
    </source>
</evidence>
<dbReference type="Proteomes" id="UP000183469">
    <property type="component" value="Unassembled WGS sequence"/>
</dbReference>
<dbReference type="CDD" id="cd08352">
    <property type="entry name" value="VOC_Bs_YwkD_like"/>
    <property type="match status" value="1"/>
</dbReference>
<evidence type="ECO:0000313" key="4">
    <source>
        <dbReference type="Proteomes" id="UP000183469"/>
    </source>
</evidence>
<name>A0A1H3W6Y0_SELRU</name>
<dbReference type="PANTHER" id="PTHR36113:SF6">
    <property type="entry name" value="FOSFOMYCIN RESISTANCE PROTEIN FOSX"/>
    <property type="match status" value="1"/>
</dbReference>
<protein>
    <submittedName>
        <fullName evidence="3">Glyoxylase I family protein</fullName>
    </submittedName>
</protein>
<reference evidence="3 4" key="1">
    <citation type="submission" date="2016-10" db="EMBL/GenBank/DDBJ databases">
        <authorList>
            <person name="de Groot N.N."/>
        </authorList>
    </citation>
    <scope>NUCLEOTIDE SEQUENCE [LARGE SCALE GENOMIC DNA]</scope>
    <source>
        <strain evidence="3 4">DSM 2872</strain>
    </source>
</reference>
<dbReference type="AlphaFoldDB" id="A0A1H3W6Y0"/>
<dbReference type="InterPro" id="IPR037523">
    <property type="entry name" value="VOC_core"/>
</dbReference>
<feature type="domain" description="VOC" evidence="2">
    <location>
        <begin position="16"/>
        <end position="139"/>
    </location>
</feature>